<accession>A0AA37V0R2</accession>
<dbReference type="AlphaFoldDB" id="A0AA37V0R2"/>
<dbReference type="InterPro" id="IPR010272">
    <property type="entry name" value="T6SS_TssF"/>
</dbReference>
<evidence type="ECO:0000313" key="2">
    <source>
        <dbReference type="Proteomes" id="UP001161325"/>
    </source>
</evidence>
<dbReference type="PIRSF" id="PIRSF028304">
    <property type="entry name" value="UCP028304"/>
    <property type="match status" value="1"/>
</dbReference>
<name>A0AA37V0R2_9BACT</name>
<proteinExistence type="predicted"/>
<keyword evidence="2" id="KW-1185">Reference proteome</keyword>
<evidence type="ECO:0000313" key="1">
    <source>
        <dbReference type="EMBL" id="GLC25015.1"/>
    </source>
</evidence>
<dbReference type="NCBIfam" id="TIGR03359">
    <property type="entry name" value="VI_chp_6"/>
    <property type="match status" value="1"/>
</dbReference>
<protein>
    <submittedName>
        <fullName evidence="1">Type VI secretion system protein</fullName>
    </submittedName>
</protein>
<dbReference type="EMBL" id="BRXS01000002">
    <property type="protein sequence ID" value="GLC25015.1"/>
    <property type="molecule type" value="Genomic_DNA"/>
</dbReference>
<dbReference type="PANTHER" id="PTHR35370">
    <property type="entry name" value="CYTOPLASMIC PROTEIN-RELATED-RELATED"/>
    <property type="match status" value="1"/>
</dbReference>
<comment type="caution">
    <text evidence="1">The sequence shown here is derived from an EMBL/GenBank/DDBJ whole genome shotgun (WGS) entry which is preliminary data.</text>
</comment>
<gene>
    <name evidence="1" type="ORF">rosag_15280</name>
</gene>
<dbReference type="RefSeq" id="WP_284349453.1">
    <property type="nucleotide sequence ID" value="NZ_BRXS01000002.1"/>
</dbReference>
<reference evidence="1" key="1">
    <citation type="submission" date="2022-08" db="EMBL/GenBank/DDBJ databases">
        <title>Draft genome sequencing of Roseisolibacter agri AW1220.</title>
        <authorList>
            <person name="Tobiishi Y."/>
            <person name="Tonouchi A."/>
        </authorList>
    </citation>
    <scope>NUCLEOTIDE SEQUENCE</scope>
    <source>
        <strain evidence="1">AW1220</strain>
    </source>
</reference>
<dbReference type="PANTHER" id="PTHR35370:SF1">
    <property type="entry name" value="TYPE VI SECRETION SYSTEM COMPONENT TSSF1"/>
    <property type="match status" value="1"/>
</dbReference>
<organism evidence="1 2">
    <name type="scientific">Roseisolibacter agri</name>
    <dbReference type="NCBI Taxonomy" id="2014610"/>
    <lineage>
        <taxon>Bacteria</taxon>
        <taxon>Pseudomonadati</taxon>
        <taxon>Gemmatimonadota</taxon>
        <taxon>Gemmatimonadia</taxon>
        <taxon>Gemmatimonadales</taxon>
        <taxon>Gemmatimonadaceae</taxon>
        <taxon>Roseisolibacter</taxon>
    </lineage>
</organism>
<sequence>MQDDLLLYYERELTYLRRMGAEFAARYPKVAARLELEPGKCEDPHVERLLEGFAFLTARVQSRIDDDLPEISEALLDVLHPQYVRPIPSMSLVELELDPELGKLPGGFHVPRGSELRSRPVQGMPCRFRTAYDTTLWPCTVSAAEWTSADRVGGGVRLGEAVGTVRLELRTLPGLRFGELEVANGHGANGHAGNGNGGAPRGSTLDVLRLHFAGEPNVADTLHELLLNNCLRVVVRDPDQPSRAPVVLPPDAIRPVGFEPEDTLLPYPRRAFAGYALLQELFAFPQKFLFADVDGVARALRTLDAGPRAELFFVISPFERAERRQVLEVGLSPRAVRLGCTPVVNLFEHVADPILLTERQPEYVVIPDVRRRLEIEPWSVDRVVGVATGKGEPTPIEPLYAFRHGRGDAQGGIFWHAMRRASGWRTDRGTDVHLSFADLSGRVRAPEAEVASLTLTCFNGDLPSRLPFGVDERGDFELAQGGPVRRIMAIVKPTPVIHPPLGKPLMWRLVSTLSLNHLSLVEEGREALRELLRLHNAGDSTAGERHIQGLVRVDAAPSFARVIGPQGIAFARGRRVEIEFDEEQFPGGGLFVFANVLERFLALYASMNSFTQLTVRSRQRKRVLREWAPRAGCRTLV</sequence>
<dbReference type="Proteomes" id="UP001161325">
    <property type="component" value="Unassembled WGS sequence"/>
</dbReference>
<dbReference type="Pfam" id="PF05947">
    <property type="entry name" value="T6SS_TssF"/>
    <property type="match status" value="1"/>
</dbReference>